<evidence type="ECO:0000256" key="7">
    <source>
        <dbReference type="SAM" id="MobiDB-lite"/>
    </source>
</evidence>
<keyword evidence="4 8" id="KW-0812">Transmembrane</keyword>
<reference evidence="10 11" key="1">
    <citation type="journal article" date="2019" name="Nat. Ecol. Evol.">
        <title>Megaphylogeny resolves global patterns of mushroom evolution.</title>
        <authorList>
            <person name="Varga T."/>
            <person name="Krizsan K."/>
            <person name="Foldi C."/>
            <person name="Dima B."/>
            <person name="Sanchez-Garcia M."/>
            <person name="Sanchez-Ramirez S."/>
            <person name="Szollosi G.J."/>
            <person name="Szarkandi J.G."/>
            <person name="Papp V."/>
            <person name="Albert L."/>
            <person name="Andreopoulos W."/>
            <person name="Angelini C."/>
            <person name="Antonin V."/>
            <person name="Barry K.W."/>
            <person name="Bougher N.L."/>
            <person name="Buchanan P."/>
            <person name="Buyck B."/>
            <person name="Bense V."/>
            <person name="Catcheside P."/>
            <person name="Chovatia M."/>
            <person name="Cooper J."/>
            <person name="Damon W."/>
            <person name="Desjardin D."/>
            <person name="Finy P."/>
            <person name="Geml J."/>
            <person name="Haridas S."/>
            <person name="Hughes K."/>
            <person name="Justo A."/>
            <person name="Karasinski D."/>
            <person name="Kautmanova I."/>
            <person name="Kiss B."/>
            <person name="Kocsube S."/>
            <person name="Kotiranta H."/>
            <person name="LaButti K.M."/>
            <person name="Lechner B.E."/>
            <person name="Liimatainen K."/>
            <person name="Lipzen A."/>
            <person name="Lukacs Z."/>
            <person name="Mihaltcheva S."/>
            <person name="Morgado L.N."/>
            <person name="Niskanen T."/>
            <person name="Noordeloos M.E."/>
            <person name="Ohm R.A."/>
            <person name="Ortiz-Santana B."/>
            <person name="Ovrebo C."/>
            <person name="Racz N."/>
            <person name="Riley R."/>
            <person name="Savchenko A."/>
            <person name="Shiryaev A."/>
            <person name="Soop K."/>
            <person name="Spirin V."/>
            <person name="Szebenyi C."/>
            <person name="Tomsovsky M."/>
            <person name="Tulloss R.E."/>
            <person name="Uehling J."/>
            <person name="Grigoriev I.V."/>
            <person name="Vagvolgyi C."/>
            <person name="Papp T."/>
            <person name="Martin F.M."/>
            <person name="Miettinen O."/>
            <person name="Hibbett D.S."/>
            <person name="Nagy L.G."/>
        </authorList>
    </citation>
    <scope>NUCLEOTIDE SEQUENCE [LARGE SCALE GENOMIC DNA]</scope>
    <source>
        <strain evidence="10 11">CBS 121175</strain>
    </source>
</reference>
<dbReference type="STRING" id="230819.A0A5C3KN97"/>
<feature type="compositionally biased region" description="Basic and acidic residues" evidence="7">
    <location>
        <begin position="256"/>
        <end position="270"/>
    </location>
</feature>
<dbReference type="GO" id="GO:0055085">
    <property type="term" value="P:transmembrane transport"/>
    <property type="evidence" value="ECO:0007669"/>
    <property type="project" value="InterPro"/>
</dbReference>
<feature type="domain" description="Citrate transporter-like" evidence="9">
    <location>
        <begin position="45"/>
        <end position="318"/>
    </location>
</feature>
<feature type="transmembrane region" description="Helical" evidence="8">
    <location>
        <begin position="594"/>
        <end position="618"/>
    </location>
</feature>
<dbReference type="InterPro" id="IPR004680">
    <property type="entry name" value="Cit_transptr-like_dom"/>
</dbReference>
<evidence type="ECO:0000256" key="3">
    <source>
        <dbReference type="ARBA" id="ARBA00022475"/>
    </source>
</evidence>
<feature type="transmembrane region" description="Helical" evidence="8">
    <location>
        <begin position="198"/>
        <end position="219"/>
    </location>
</feature>
<feature type="transmembrane region" description="Helical" evidence="8">
    <location>
        <begin position="39"/>
        <end position="58"/>
    </location>
</feature>
<protein>
    <recommendedName>
        <fullName evidence="9">Citrate transporter-like domain-containing protein</fullName>
    </recommendedName>
</protein>
<gene>
    <name evidence="10" type="ORF">FA15DRAFT_81521</name>
</gene>
<evidence type="ECO:0000256" key="6">
    <source>
        <dbReference type="ARBA" id="ARBA00023136"/>
    </source>
</evidence>
<feature type="region of interest" description="Disordered" evidence="7">
    <location>
        <begin position="230"/>
        <end position="272"/>
    </location>
</feature>
<feature type="transmembrane region" description="Helical" evidence="8">
    <location>
        <begin position="690"/>
        <end position="708"/>
    </location>
</feature>
<dbReference type="OrthoDB" id="442352at2759"/>
<name>A0A5C3KN97_COPMA</name>
<evidence type="ECO:0000313" key="11">
    <source>
        <dbReference type="Proteomes" id="UP000307440"/>
    </source>
</evidence>
<dbReference type="Pfam" id="PF03600">
    <property type="entry name" value="CitMHS"/>
    <property type="match status" value="1"/>
</dbReference>
<keyword evidence="2" id="KW-0813">Transport</keyword>
<feature type="compositionally biased region" description="Acidic residues" evidence="7">
    <location>
        <begin position="378"/>
        <end position="393"/>
    </location>
</feature>
<feature type="transmembrane region" description="Helical" evidence="8">
    <location>
        <begin position="119"/>
        <end position="149"/>
    </location>
</feature>
<feature type="transmembrane region" description="Helical" evidence="8">
    <location>
        <begin position="294"/>
        <end position="315"/>
    </location>
</feature>
<evidence type="ECO:0000313" key="10">
    <source>
        <dbReference type="EMBL" id="TFK21353.1"/>
    </source>
</evidence>
<evidence type="ECO:0000259" key="9">
    <source>
        <dbReference type="Pfam" id="PF03600"/>
    </source>
</evidence>
<dbReference type="PANTHER" id="PTHR43302:SF5">
    <property type="entry name" value="TRANSPORTER ARSB-RELATED"/>
    <property type="match status" value="1"/>
</dbReference>
<evidence type="ECO:0000256" key="2">
    <source>
        <dbReference type="ARBA" id="ARBA00022448"/>
    </source>
</evidence>
<evidence type="ECO:0000256" key="4">
    <source>
        <dbReference type="ARBA" id="ARBA00022692"/>
    </source>
</evidence>
<evidence type="ECO:0000256" key="1">
    <source>
        <dbReference type="ARBA" id="ARBA00004651"/>
    </source>
</evidence>
<keyword evidence="6 8" id="KW-0472">Membrane</keyword>
<evidence type="ECO:0000256" key="5">
    <source>
        <dbReference type="ARBA" id="ARBA00022989"/>
    </source>
</evidence>
<feature type="region of interest" description="Disordered" evidence="7">
    <location>
        <begin position="487"/>
        <end position="523"/>
    </location>
</feature>
<feature type="region of interest" description="Disordered" evidence="7">
    <location>
        <begin position="347"/>
        <end position="474"/>
    </location>
</feature>
<evidence type="ECO:0000256" key="8">
    <source>
        <dbReference type="SAM" id="Phobius"/>
    </source>
</evidence>
<feature type="compositionally biased region" description="Basic and acidic residues" evidence="7">
    <location>
        <begin position="489"/>
        <end position="514"/>
    </location>
</feature>
<feature type="transmembrane region" description="Helical" evidence="8">
    <location>
        <begin position="6"/>
        <end position="27"/>
    </location>
</feature>
<feature type="transmembrane region" description="Helical" evidence="8">
    <location>
        <begin position="639"/>
        <end position="665"/>
    </location>
</feature>
<dbReference type="GO" id="GO:0005886">
    <property type="term" value="C:plasma membrane"/>
    <property type="evidence" value="ECO:0007669"/>
    <property type="project" value="UniProtKB-SubCell"/>
</dbReference>
<accession>A0A5C3KN97</accession>
<feature type="compositionally biased region" description="Basic and acidic residues" evidence="7">
    <location>
        <begin position="353"/>
        <end position="377"/>
    </location>
</feature>
<keyword evidence="11" id="KW-1185">Reference proteome</keyword>
<feature type="transmembrane region" description="Helical" evidence="8">
    <location>
        <begin position="78"/>
        <end position="107"/>
    </location>
</feature>
<dbReference type="PANTHER" id="PTHR43302">
    <property type="entry name" value="TRANSPORTER ARSB-RELATED"/>
    <property type="match status" value="1"/>
</dbReference>
<proteinExistence type="predicted"/>
<dbReference type="AlphaFoldDB" id="A0A5C3KN97"/>
<dbReference type="EMBL" id="ML210270">
    <property type="protein sequence ID" value="TFK21353.1"/>
    <property type="molecule type" value="Genomic_DNA"/>
</dbReference>
<feature type="compositionally biased region" description="Basic and acidic residues" evidence="7">
    <location>
        <begin position="394"/>
        <end position="403"/>
    </location>
</feature>
<feature type="compositionally biased region" description="Polar residues" evidence="7">
    <location>
        <begin position="436"/>
        <end position="468"/>
    </location>
</feature>
<comment type="subcellular location">
    <subcellularLocation>
        <location evidence="1">Cell membrane</location>
        <topology evidence="1">Multi-pass membrane protein</topology>
    </subcellularLocation>
</comment>
<keyword evidence="3" id="KW-1003">Cell membrane</keyword>
<organism evidence="10 11">
    <name type="scientific">Coprinopsis marcescibilis</name>
    <name type="common">Agaric fungus</name>
    <name type="synonym">Psathyrella marcescibilis</name>
    <dbReference type="NCBI Taxonomy" id="230819"/>
    <lineage>
        <taxon>Eukaryota</taxon>
        <taxon>Fungi</taxon>
        <taxon>Dikarya</taxon>
        <taxon>Basidiomycota</taxon>
        <taxon>Agaricomycotina</taxon>
        <taxon>Agaricomycetes</taxon>
        <taxon>Agaricomycetidae</taxon>
        <taxon>Agaricales</taxon>
        <taxon>Agaricineae</taxon>
        <taxon>Psathyrellaceae</taxon>
        <taxon>Coprinopsis</taxon>
    </lineage>
</organism>
<sequence>MSLTGSSIATLVVFILSIIFVIRPLSFPVRLPRLGKRRVHINLTTAPIIAILVLWAAQCLGPRQIRDGIVGTDGVQPYNILILFFSLAYMAITLDITGVLQSAAFWVSNKGGDNGYRLFLYFYIMLTVLSVILGNDPVILSGTAFLVYYTKVSELDPISWLISEFAAANTASMVLFVGNPTNVVICEGFRINNAAFTAYTILPFLACITVCYAILFAQFRVADTWNRRRSVATTTSTPTTTAAIGDANTTAPSTTKDSESTQPESKEPRAHLPRQLRVHGNLDVRSVLLDPTGAWVGSILLAACLVTIIVVSFVHVDVWKISLPFAVAKFGWDLGWDHWRWVARRRRRRGGKKKEEEKGSGVEGKNGKDAERVVKDINEDEDEDEDEDEEGEGGLERVQEEMVLRQLRRGAGGGARKGLPASEAKPTFQEPESEQPEAQTQLQMRKSIDSTTPETRVNSRSNTDQTLVEPQGQASALRSLAFASFAKPTRNESPDHTHKPESIPKDDKDKDKDTNPPPPILPAHIRTKLKKWNTHFRKHFPTLRTALPRLPFALVPFAFSQFILIEALAHQGWISVFAQWLTTASNNNSLYPTIWLVGVLGVVLCNVSGTNIGATILLTKVVRASVARHGMPEHVERAAAIALAVSSNVGAVSWTFSASLAGLLWRRILEDKGVRVGQGVFARWNTGPGVGMMVVGCAVVCAEMAVLYRGVE</sequence>
<feature type="transmembrane region" description="Helical" evidence="8">
    <location>
        <begin position="552"/>
        <end position="574"/>
    </location>
</feature>
<feature type="compositionally biased region" description="Low complexity" evidence="7">
    <location>
        <begin position="232"/>
        <end position="243"/>
    </location>
</feature>
<dbReference type="Proteomes" id="UP000307440">
    <property type="component" value="Unassembled WGS sequence"/>
</dbReference>
<keyword evidence="5 8" id="KW-1133">Transmembrane helix</keyword>